<evidence type="ECO:0000313" key="1">
    <source>
        <dbReference type="EMBL" id="KAK4010261.1"/>
    </source>
</evidence>
<proteinExistence type="predicted"/>
<comment type="caution">
    <text evidence="1">The sequence shown here is derived from an EMBL/GenBank/DDBJ whole genome shotgun (WGS) entry which is preliminary data.</text>
</comment>
<dbReference type="Proteomes" id="UP001234178">
    <property type="component" value="Unassembled WGS sequence"/>
</dbReference>
<protein>
    <submittedName>
        <fullName evidence="1">Uncharacterized protein</fullName>
    </submittedName>
</protein>
<name>A0ABQ9ZBH7_9CRUS</name>
<sequence length="63" mass="7224">MTILLEALDKCYAWPRWSQSQHSIMAKGHNRIKCHINFDEHSIAGIGNWVRLCAFVRAAVSLE</sequence>
<gene>
    <name evidence="1" type="ORF">OUZ56_019410</name>
</gene>
<evidence type="ECO:0000313" key="2">
    <source>
        <dbReference type="Proteomes" id="UP001234178"/>
    </source>
</evidence>
<keyword evidence="2" id="KW-1185">Reference proteome</keyword>
<reference evidence="1 2" key="1">
    <citation type="journal article" date="2023" name="Nucleic Acids Res.">
        <title>The hologenome of Daphnia magna reveals possible DNA methylation and microbiome-mediated evolution of the host genome.</title>
        <authorList>
            <person name="Chaturvedi A."/>
            <person name="Li X."/>
            <person name="Dhandapani V."/>
            <person name="Marshall H."/>
            <person name="Kissane S."/>
            <person name="Cuenca-Cambronero M."/>
            <person name="Asole G."/>
            <person name="Calvet F."/>
            <person name="Ruiz-Romero M."/>
            <person name="Marangio P."/>
            <person name="Guigo R."/>
            <person name="Rago D."/>
            <person name="Mirbahai L."/>
            <person name="Eastwood N."/>
            <person name="Colbourne J.K."/>
            <person name="Zhou J."/>
            <person name="Mallon E."/>
            <person name="Orsini L."/>
        </authorList>
    </citation>
    <scope>NUCLEOTIDE SEQUENCE [LARGE SCALE GENOMIC DNA]</scope>
    <source>
        <strain evidence="1">LRV0_1</strain>
    </source>
</reference>
<accession>A0ABQ9ZBH7</accession>
<dbReference type="EMBL" id="JAOYFB010000003">
    <property type="protein sequence ID" value="KAK4010261.1"/>
    <property type="molecule type" value="Genomic_DNA"/>
</dbReference>
<organism evidence="1 2">
    <name type="scientific">Daphnia magna</name>
    <dbReference type="NCBI Taxonomy" id="35525"/>
    <lineage>
        <taxon>Eukaryota</taxon>
        <taxon>Metazoa</taxon>
        <taxon>Ecdysozoa</taxon>
        <taxon>Arthropoda</taxon>
        <taxon>Crustacea</taxon>
        <taxon>Branchiopoda</taxon>
        <taxon>Diplostraca</taxon>
        <taxon>Cladocera</taxon>
        <taxon>Anomopoda</taxon>
        <taxon>Daphniidae</taxon>
        <taxon>Daphnia</taxon>
    </lineage>
</organism>